<feature type="region of interest" description="Disordered" evidence="1">
    <location>
        <begin position="76"/>
        <end position="113"/>
    </location>
</feature>
<evidence type="ECO:0000313" key="2">
    <source>
        <dbReference type="EMBL" id="ARZ65768.1"/>
    </source>
</evidence>
<reference evidence="2 3" key="1">
    <citation type="submission" date="2017-06" db="EMBL/GenBank/DDBJ databases">
        <title>Streptomyces albireticuli Genome sequencing and assembly.</title>
        <authorList>
            <person name="Wang Y."/>
            <person name="Du B."/>
            <person name="Ding Y."/>
            <person name="Liu H."/>
            <person name="Hou Q."/>
            <person name="Liu K."/>
            <person name="Yao L."/>
            <person name="Wang C."/>
        </authorList>
    </citation>
    <scope>NUCLEOTIDE SEQUENCE [LARGE SCALE GENOMIC DNA]</scope>
    <source>
        <strain evidence="2 3">MDJK11</strain>
    </source>
</reference>
<evidence type="ECO:0000313" key="3">
    <source>
        <dbReference type="Proteomes" id="UP000195755"/>
    </source>
</evidence>
<dbReference type="KEGG" id="salj:SMD11_0101"/>
<proteinExistence type="predicted"/>
<sequence>MARLGTAATGSVATIRPPSTVWSTHAFGSRGGVHQAPRRSYGPRSGCPAVPSVVKQRMLFSPRSAWMRLAQQVRNGSMSRLVTDPVGPTSPASRPPVRPVPTSPTFMPGRTSR</sequence>
<protein>
    <submittedName>
        <fullName evidence="2">Uncharacterized protein</fullName>
    </submittedName>
</protein>
<gene>
    <name evidence="2" type="ORF">SMD11_0101</name>
</gene>
<dbReference type="EMBL" id="CP021744">
    <property type="protein sequence ID" value="ARZ65768.1"/>
    <property type="molecule type" value="Genomic_DNA"/>
</dbReference>
<organism evidence="2 3">
    <name type="scientific">Streptomyces albireticuli</name>
    <dbReference type="NCBI Taxonomy" id="1940"/>
    <lineage>
        <taxon>Bacteria</taxon>
        <taxon>Bacillati</taxon>
        <taxon>Actinomycetota</taxon>
        <taxon>Actinomycetes</taxon>
        <taxon>Kitasatosporales</taxon>
        <taxon>Streptomycetaceae</taxon>
        <taxon>Streptomyces</taxon>
    </lineage>
</organism>
<feature type="compositionally biased region" description="Pro residues" evidence="1">
    <location>
        <begin position="93"/>
        <end position="102"/>
    </location>
</feature>
<accession>A0A1Z2KUN5</accession>
<feature type="region of interest" description="Disordered" evidence="1">
    <location>
        <begin position="27"/>
        <end position="48"/>
    </location>
</feature>
<name>A0A1Z2KUN5_9ACTN</name>
<dbReference type="Proteomes" id="UP000195755">
    <property type="component" value="Chromosome"/>
</dbReference>
<dbReference type="AlphaFoldDB" id="A0A1Z2KUN5"/>
<evidence type="ECO:0000256" key="1">
    <source>
        <dbReference type="SAM" id="MobiDB-lite"/>
    </source>
</evidence>